<reference evidence="1" key="1">
    <citation type="submission" date="2022-11" db="UniProtKB">
        <authorList>
            <consortium name="EnsemblMetazoa"/>
        </authorList>
    </citation>
    <scope>IDENTIFICATION</scope>
</reference>
<keyword evidence="2" id="KW-1185">Reference proteome</keyword>
<dbReference type="AlphaFoldDB" id="A0A913XLR6"/>
<dbReference type="GeneID" id="110244470"/>
<sequence>MSQNDNNLDGILHLIQISVQGMAQDPVLCKTQPGLFFAKPNFGVFVNIRYKADIEIDDDNVRDGIVGTAADVVNYAQKLDRKTEGGTVYRTRAIVAFNPNQWSKWFKNDAKLKGLDHREGDLLVNASAKFIDTGGDVYFVLKSDVEADLENALGYLRDRMSKYSGPFDITYSKTSDKRVIHNMFTEGLINPGDPESLKTYIVKNEGSTVGYPGSTYLVTQKFKFNWTILGNMRTVSAEVFYYHHHNSSRQ</sequence>
<accession>A0A913XLR6</accession>
<dbReference type="RefSeq" id="XP_020906336.2">
    <property type="nucleotide sequence ID" value="XM_021050677.2"/>
</dbReference>
<dbReference type="Proteomes" id="UP000887567">
    <property type="component" value="Unplaced"/>
</dbReference>
<dbReference type="OMA" id="KECDAKP"/>
<dbReference type="EnsemblMetazoa" id="XM_021050677.2">
    <property type="protein sequence ID" value="XP_020906336.2"/>
    <property type="gene ID" value="LOC110244470"/>
</dbReference>
<protein>
    <submittedName>
        <fullName evidence="1">Uncharacterized protein</fullName>
    </submittedName>
</protein>
<proteinExistence type="predicted"/>
<dbReference type="InterPro" id="IPR011008">
    <property type="entry name" value="Dimeric_a/b-barrel"/>
</dbReference>
<dbReference type="KEGG" id="epa:110244470"/>
<evidence type="ECO:0000313" key="1">
    <source>
        <dbReference type="EnsemblMetazoa" id="XP_020906336.2"/>
    </source>
</evidence>
<evidence type="ECO:0000313" key="2">
    <source>
        <dbReference type="Proteomes" id="UP000887567"/>
    </source>
</evidence>
<dbReference type="OrthoDB" id="5986972at2759"/>
<name>A0A913XLR6_EXADI</name>
<dbReference type="SUPFAM" id="SSF54909">
    <property type="entry name" value="Dimeric alpha+beta barrel"/>
    <property type="match status" value="1"/>
</dbReference>
<organism evidence="1 2">
    <name type="scientific">Exaiptasia diaphana</name>
    <name type="common">Tropical sea anemone</name>
    <name type="synonym">Aiptasia pulchella</name>
    <dbReference type="NCBI Taxonomy" id="2652724"/>
    <lineage>
        <taxon>Eukaryota</taxon>
        <taxon>Metazoa</taxon>
        <taxon>Cnidaria</taxon>
        <taxon>Anthozoa</taxon>
        <taxon>Hexacorallia</taxon>
        <taxon>Actiniaria</taxon>
        <taxon>Aiptasiidae</taxon>
        <taxon>Exaiptasia</taxon>
    </lineage>
</organism>